<keyword evidence="1" id="KW-1133">Transmembrane helix</keyword>
<dbReference type="AlphaFoldDB" id="A0A1V4SFY0"/>
<keyword evidence="1" id="KW-0812">Transmembrane</keyword>
<dbReference type="OrthoDB" id="9997249at2"/>
<reference evidence="2 3" key="1">
    <citation type="submission" date="2017-03" db="EMBL/GenBank/DDBJ databases">
        <title>Genome sequence of Clostridium hungatei DSM 14427.</title>
        <authorList>
            <person name="Poehlein A."/>
            <person name="Daniel R."/>
        </authorList>
    </citation>
    <scope>NUCLEOTIDE SEQUENCE [LARGE SCALE GENOMIC DNA]</scope>
    <source>
        <strain evidence="2 3">DSM 14427</strain>
    </source>
</reference>
<evidence type="ECO:0000256" key="1">
    <source>
        <dbReference type="SAM" id="Phobius"/>
    </source>
</evidence>
<dbReference type="RefSeq" id="WP_080066411.1">
    <property type="nucleotide sequence ID" value="NZ_MZGX01000033.1"/>
</dbReference>
<protein>
    <submittedName>
        <fullName evidence="2">Uncharacterized protein</fullName>
    </submittedName>
</protein>
<sequence>MVKKKNIISILIIIFLLFEISFISINYNIVSKNRTRNSHVLTNVKVLSNKAYCTVREDLKTPGRTSKFKPDTSNENCVVYSGFLIKDLSSFNEPIDSRKNIRQSIPHYFNGSNYKVFTSLQPL</sequence>
<comment type="caution">
    <text evidence="2">The sequence shown here is derived from an EMBL/GenBank/DDBJ whole genome shotgun (WGS) entry which is preliminary data.</text>
</comment>
<dbReference type="STRING" id="48256.CLHUN_39480"/>
<feature type="transmembrane region" description="Helical" evidence="1">
    <location>
        <begin position="7"/>
        <end position="27"/>
    </location>
</feature>
<proteinExistence type="predicted"/>
<evidence type="ECO:0000313" key="2">
    <source>
        <dbReference type="EMBL" id="OPX42161.1"/>
    </source>
</evidence>
<evidence type="ECO:0000313" key="3">
    <source>
        <dbReference type="Proteomes" id="UP000191554"/>
    </source>
</evidence>
<gene>
    <name evidence="2" type="ORF">CLHUN_39480</name>
</gene>
<dbReference type="Proteomes" id="UP000191554">
    <property type="component" value="Unassembled WGS sequence"/>
</dbReference>
<organism evidence="2 3">
    <name type="scientific">Ruminiclostridium hungatei</name>
    <name type="common">Clostridium hungatei</name>
    <dbReference type="NCBI Taxonomy" id="48256"/>
    <lineage>
        <taxon>Bacteria</taxon>
        <taxon>Bacillati</taxon>
        <taxon>Bacillota</taxon>
        <taxon>Clostridia</taxon>
        <taxon>Eubacteriales</taxon>
        <taxon>Oscillospiraceae</taxon>
        <taxon>Ruminiclostridium</taxon>
    </lineage>
</organism>
<dbReference type="EMBL" id="MZGX01000033">
    <property type="protein sequence ID" value="OPX42161.1"/>
    <property type="molecule type" value="Genomic_DNA"/>
</dbReference>
<accession>A0A1V4SFY0</accession>
<keyword evidence="1" id="KW-0472">Membrane</keyword>
<keyword evidence="3" id="KW-1185">Reference proteome</keyword>
<name>A0A1V4SFY0_RUMHU</name>